<reference evidence="1" key="1">
    <citation type="submission" date="2020-10" db="EMBL/GenBank/DDBJ databases">
        <title>Taxonomic study of unclassified bacteria belonging to the class Ktedonobacteria.</title>
        <authorList>
            <person name="Yabe S."/>
            <person name="Wang C.M."/>
            <person name="Zheng Y."/>
            <person name="Sakai Y."/>
            <person name="Cavaletti L."/>
            <person name="Monciardini P."/>
            <person name="Donadio S."/>
        </authorList>
    </citation>
    <scope>NUCLEOTIDE SEQUENCE</scope>
    <source>
        <strain evidence="1">ID150040</strain>
    </source>
</reference>
<dbReference type="EMBL" id="BNJK01000001">
    <property type="protein sequence ID" value="GHO95658.1"/>
    <property type="molecule type" value="Genomic_DNA"/>
</dbReference>
<gene>
    <name evidence="1" type="ORF">KSF_057060</name>
</gene>
<proteinExistence type="predicted"/>
<dbReference type="SUPFAM" id="SSF75011">
    <property type="entry name" value="3-carboxy-cis,cis-mucoante lactonizing enzyme"/>
    <property type="match status" value="1"/>
</dbReference>
<comment type="caution">
    <text evidence="1">The sequence shown here is derived from an EMBL/GenBank/DDBJ whole genome shotgun (WGS) entry which is preliminary data.</text>
</comment>
<protein>
    <submittedName>
        <fullName evidence="1">Uncharacterized protein</fullName>
    </submittedName>
</protein>
<name>A0A8J3IKU0_9CHLR</name>
<dbReference type="AlphaFoldDB" id="A0A8J3IKU0"/>
<accession>A0A8J3IKU0</accession>
<dbReference type="RefSeq" id="WP_220206327.1">
    <property type="nucleotide sequence ID" value="NZ_BNJK01000001.1"/>
</dbReference>
<evidence type="ECO:0000313" key="1">
    <source>
        <dbReference type="EMBL" id="GHO95658.1"/>
    </source>
</evidence>
<sequence>MLFSKDLFGPGGEGKWHGRPDIDPRNGDIYLIGFYQGHIVSYNIYSRRARDLGVPVPGSGWAEHTWDWQRNRLYGVGDGKGSVLIYDTKDKKVIHQGRPIDAKTGVPFYWNDRARLLDRETGNLYGTDASDHLTKYDAATNTFTIMRSRLPSRLRAWTNQKEIDGSFWIFDDQGDIYKFYPDQDRLEYKGKNWGASGWYTAFLERSSDGRFLYYSLSNPTSNEGQPILQYDTRTNQKKVIAFLANYYARIYHYQPIKIYGGALSQDNSSFFVVSDGNMVNGPRIPALFNIHIPVSERGAN</sequence>
<keyword evidence="2" id="KW-1185">Reference proteome</keyword>
<evidence type="ECO:0000313" key="2">
    <source>
        <dbReference type="Proteomes" id="UP000597444"/>
    </source>
</evidence>
<organism evidence="1 2">
    <name type="scientific">Reticulibacter mediterranei</name>
    <dbReference type="NCBI Taxonomy" id="2778369"/>
    <lineage>
        <taxon>Bacteria</taxon>
        <taxon>Bacillati</taxon>
        <taxon>Chloroflexota</taxon>
        <taxon>Ktedonobacteria</taxon>
        <taxon>Ktedonobacterales</taxon>
        <taxon>Reticulibacteraceae</taxon>
        <taxon>Reticulibacter</taxon>
    </lineage>
</organism>
<dbReference type="Proteomes" id="UP000597444">
    <property type="component" value="Unassembled WGS sequence"/>
</dbReference>